<proteinExistence type="predicted"/>
<accession>A0A5C4TCZ1</accession>
<dbReference type="EMBL" id="VDCQ01000011">
    <property type="protein sequence ID" value="TNJ66400.1"/>
    <property type="molecule type" value="Genomic_DNA"/>
</dbReference>
<evidence type="ECO:0000313" key="1">
    <source>
        <dbReference type="EMBL" id="TNJ66400.1"/>
    </source>
</evidence>
<protein>
    <submittedName>
        <fullName evidence="1">Uncharacterized protein</fullName>
    </submittedName>
</protein>
<reference evidence="1 2" key="1">
    <citation type="submission" date="2019-05" db="EMBL/GenBank/DDBJ databases">
        <title>We sequenced the genome of Paenibacillus hemerocallicola KCTC 33185 for further insight into its adaptation and study the phylogeny of Paenibacillus.</title>
        <authorList>
            <person name="Narsing Rao M.P."/>
        </authorList>
    </citation>
    <scope>NUCLEOTIDE SEQUENCE [LARGE SCALE GENOMIC DNA]</scope>
    <source>
        <strain evidence="1 2">KCTC 33185</strain>
    </source>
</reference>
<dbReference type="AlphaFoldDB" id="A0A5C4TCZ1"/>
<dbReference type="OrthoDB" id="2765619at2"/>
<sequence>MISALSEQTGIPFRMWGQEIAASGETEPAKAVAASVDWFANSGMLPERDGSAGLYENIHSVTAALSRDRRPDCHAHAALFFHLYGKYSGDEYGEKVSRNLMEYLFANGYQETSPESPSYGFFKWYDFPAEQPDQMFTDDNAWVCFVLLYLYRKTGVEEYGRRGLMTAQALLATQNPDTGLRPNVLTGSQLAAIGRERASRELPPSMNPHFESIAHAAFIQAYLVTGERDYLDTALKGALYLLAHDRELRFMYSRTSGLNRLVLPLGFLAKHDRTGEIAAGLERITAYLLSHKHAAGGIQEADNPDPNRFGKEDAGVFLFNGEGIADQLYTNNFLLMNSWEAWKATGDKKYAELYRSLSEFMCRIQIRSSDQRFNGGWMRAYDMDRDEYFGNNGDTGWGPYCIESGWTSAIASAGLLLGLMNESLFD</sequence>
<gene>
    <name evidence="1" type="ORF">FE784_10505</name>
</gene>
<dbReference type="InterPro" id="IPR008928">
    <property type="entry name" value="6-hairpin_glycosidase_sf"/>
</dbReference>
<dbReference type="SUPFAM" id="SSF48208">
    <property type="entry name" value="Six-hairpin glycosidases"/>
    <property type="match status" value="2"/>
</dbReference>
<keyword evidence="2" id="KW-1185">Reference proteome</keyword>
<dbReference type="Proteomes" id="UP000307943">
    <property type="component" value="Unassembled WGS sequence"/>
</dbReference>
<name>A0A5C4TCZ1_9BACL</name>
<comment type="caution">
    <text evidence="1">The sequence shown here is derived from an EMBL/GenBank/DDBJ whole genome shotgun (WGS) entry which is preliminary data.</text>
</comment>
<organism evidence="1 2">
    <name type="scientific">Paenibacillus hemerocallicola</name>
    <dbReference type="NCBI Taxonomy" id="1172614"/>
    <lineage>
        <taxon>Bacteria</taxon>
        <taxon>Bacillati</taxon>
        <taxon>Bacillota</taxon>
        <taxon>Bacilli</taxon>
        <taxon>Bacillales</taxon>
        <taxon>Paenibacillaceae</taxon>
        <taxon>Paenibacillus</taxon>
    </lineage>
</organism>
<evidence type="ECO:0000313" key="2">
    <source>
        <dbReference type="Proteomes" id="UP000307943"/>
    </source>
</evidence>
<dbReference type="GO" id="GO:0005975">
    <property type="term" value="P:carbohydrate metabolic process"/>
    <property type="evidence" value="ECO:0007669"/>
    <property type="project" value="InterPro"/>
</dbReference>
<dbReference type="RefSeq" id="WP_139602156.1">
    <property type="nucleotide sequence ID" value="NZ_VDCQ01000011.1"/>
</dbReference>